<name>A0A8A7KAD1_9FIRM</name>
<protein>
    <submittedName>
        <fullName evidence="1">Uncharacterized protein</fullName>
    </submittedName>
</protein>
<gene>
    <name evidence="1" type="ORF">GM661_09510</name>
</gene>
<evidence type="ECO:0000313" key="2">
    <source>
        <dbReference type="Proteomes" id="UP000665020"/>
    </source>
</evidence>
<dbReference type="AlphaFoldDB" id="A0A8A7KAD1"/>
<dbReference type="EMBL" id="CP046640">
    <property type="protein sequence ID" value="QTL98200.1"/>
    <property type="molecule type" value="Genomic_DNA"/>
</dbReference>
<keyword evidence="2" id="KW-1185">Reference proteome</keyword>
<proteinExistence type="predicted"/>
<accession>A0A8A7KAD1</accession>
<dbReference type="RefSeq" id="WP_230866656.1">
    <property type="nucleotide sequence ID" value="NZ_CP046640.1"/>
</dbReference>
<dbReference type="Proteomes" id="UP000665020">
    <property type="component" value="Chromosome"/>
</dbReference>
<sequence length="79" mass="8733">MKIKLEKDGIKLNSNKDDMLGIDMADPLNIDVEGHGIESGINPKIIKPSDAIECLSSANQEECREKKLAILCSLFDDFI</sequence>
<reference evidence="1" key="1">
    <citation type="submission" date="2019-12" db="EMBL/GenBank/DDBJ databases">
        <authorList>
            <person name="zhang j."/>
            <person name="sun C.M."/>
        </authorList>
    </citation>
    <scope>NUCLEOTIDE SEQUENCE</scope>
    <source>
        <strain evidence="1">NS-1</strain>
    </source>
</reference>
<organism evidence="1 2">
    <name type="scientific">Iocasia fonsfrigidae</name>
    <dbReference type="NCBI Taxonomy" id="2682810"/>
    <lineage>
        <taxon>Bacteria</taxon>
        <taxon>Bacillati</taxon>
        <taxon>Bacillota</taxon>
        <taxon>Clostridia</taxon>
        <taxon>Halanaerobiales</taxon>
        <taxon>Halanaerobiaceae</taxon>
        <taxon>Iocasia</taxon>
    </lineage>
</organism>
<evidence type="ECO:0000313" key="1">
    <source>
        <dbReference type="EMBL" id="QTL98200.1"/>
    </source>
</evidence>
<dbReference type="KEGG" id="ifn:GM661_09510"/>